<dbReference type="EMBL" id="LNQR01000135">
    <property type="protein sequence ID" value="KWT74984.1"/>
    <property type="molecule type" value="Genomic_DNA"/>
</dbReference>
<comment type="similarity">
    <text evidence="2 6">Belongs to the transposase mutator family.</text>
</comment>
<keyword evidence="4 6" id="KW-0238">DNA-binding</keyword>
<sequence length="141" mass="15796">MSNELQDSDFTKFQAEAIKQLKSGKPLNGKEGVLTPLIKMILEAALDGEIESHLKADDTGRNGRTSKVVRTDQSAFELETPRDRNSTFEPEIVKKRQTYLGNALDKKVIDLYALGMSYSDISNHLEELYGIERSPLPRSVP</sequence>
<comment type="caution">
    <text evidence="7">The sequence shown here is derived from an EMBL/GenBank/DDBJ whole genome shotgun (WGS) entry which is preliminary data.</text>
</comment>
<dbReference type="InterPro" id="IPR001207">
    <property type="entry name" value="Transposase_mutator"/>
</dbReference>
<gene>
    <name evidence="7" type="ORF">ASN18_3301</name>
</gene>
<keyword evidence="5 6" id="KW-0233">DNA recombination</keyword>
<protein>
    <recommendedName>
        <fullName evidence="6">Mutator family transposase</fullName>
    </recommendedName>
</protein>
<evidence type="ECO:0000256" key="3">
    <source>
        <dbReference type="ARBA" id="ARBA00022578"/>
    </source>
</evidence>
<dbReference type="Pfam" id="PF00872">
    <property type="entry name" value="Transposase_mut"/>
    <property type="match status" value="1"/>
</dbReference>
<organism evidence="7 8">
    <name type="scientific">Candidatus Magnetominusculus xianensis</name>
    <dbReference type="NCBI Taxonomy" id="1748249"/>
    <lineage>
        <taxon>Bacteria</taxon>
        <taxon>Pseudomonadati</taxon>
        <taxon>Nitrospirota</taxon>
        <taxon>Nitrospiria</taxon>
        <taxon>Nitrospirales</taxon>
        <taxon>Nitrospiraceae</taxon>
        <taxon>Candidatus Magnetominusculus</taxon>
    </lineage>
</organism>
<evidence type="ECO:0000256" key="6">
    <source>
        <dbReference type="RuleBase" id="RU365089"/>
    </source>
</evidence>
<dbReference type="Proteomes" id="UP000060487">
    <property type="component" value="Unassembled WGS sequence"/>
</dbReference>
<evidence type="ECO:0000256" key="1">
    <source>
        <dbReference type="ARBA" id="ARBA00002190"/>
    </source>
</evidence>
<evidence type="ECO:0000313" key="7">
    <source>
        <dbReference type="EMBL" id="KWT74984.1"/>
    </source>
</evidence>
<dbReference type="PANTHER" id="PTHR33217">
    <property type="entry name" value="TRANSPOSASE FOR INSERTION SEQUENCE ELEMENT IS1081"/>
    <property type="match status" value="1"/>
</dbReference>
<comment type="function">
    <text evidence="1 6">Required for the transposition of the insertion element.</text>
</comment>
<dbReference type="PANTHER" id="PTHR33217:SF8">
    <property type="entry name" value="MUTATOR FAMILY TRANSPOSASE"/>
    <property type="match status" value="1"/>
</dbReference>
<evidence type="ECO:0000256" key="5">
    <source>
        <dbReference type="ARBA" id="ARBA00023172"/>
    </source>
</evidence>
<evidence type="ECO:0000256" key="2">
    <source>
        <dbReference type="ARBA" id="ARBA00010961"/>
    </source>
</evidence>
<reference evidence="7 8" key="1">
    <citation type="submission" date="2015-11" db="EMBL/GenBank/DDBJ databases">
        <authorList>
            <person name="Lin W."/>
        </authorList>
    </citation>
    <scope>NUCLEOTIDE SEQUENCE [LARGE SCALE GENOMIC DNA]</scope>
    <source>
        <strain evidence="7 8">HCH-1</strain>
    </source>
</reference>
<evidence type="ECO:0000256" key="4">
    <source>
        <dbReference type="ARBA" id="ARBA00023125"/>
    </source>
</evidence>
<keyword evidence="8" id="KW-1185">Reference proteome</keyword>
<name>A0ABR5SCE0_9BACT</name>
<proteinExistence type="inferred from homology"/>
<evidence type="ECO:0000313" key="8">
    <source>
        <dbReference type="Proteomes" id="UP000060487"/>
    </source>
</evidence>
<accession>A0ABR5SCE0</accession>
<keyword evidence="6" id="KW-0814">Transposable element</keyword>
<keyword evidence="3 6" id="KW-0815">Transposition</keyword>